<feature type="region of interest" description="Disordered" evidence="1">
    <location>
        <begin position="95"/>
        <end position="114"/>
    </location>
</feature>
<organism evidence="2 3">
    <name type="scientific">Abeliophyllum distichum</name>
    <dbReference type="NCBI Taxonomy" id="126358"/>
    <lineage>
        <taxon>Eukaryota</taxon>
        <taxon>Viridiplantae</taxon>
        <taxon>Streptophyta</taxon>
        <taxon>Embryophyta</taxon>
        <taxon>Tracheophyta</taxon>
        <taxon>Spermatophyta</taxon>
        <taxon>Magnoliopsida</taxon>
        <taxon>eudicotyledons</taxon>
        <taxon>Gunneridae</taxon>
        <taxon>Pentapetalae</taxon>
        <taxon>asterids</taxon>
        <taxon>lamiids</taxon>
        <taxon>Lamiales</taxon>
        <taxon>Oleaceae</taxon>
        <taxon>Forsythieae</taxon>
        <taxon>Abeliophyllum</taxon>
    </lineage>
</organism>
<proteinExistence type="predicted"/>
<sequence>MADVMSHGGDGARDRPHQPPTGSIRLASPVHSILCYPSYTEVLEEHRARLCSIIESHFDLQDDQSPDEYWAVRAVVDRLAADRYRDYKLKRIHGIVPEDDEDENENDGGDLEDL</sequence>
<dbReference type="AlphaFoldDB" id="A0ABD1PDD7"/>
<feature type="compositionally biased region" description="Acidic residues" evidence="1">
    <location>
        <begin position="97"/>
        <end position="114"/>
    </location>
</feature>
<name>A0ABD1PDD7_9LAMI</name>
<evidence type="ECO:0000313" key="2">
    <source>
        <dbReference type="EMBL" id="KAL2461910.1"/>
    </source>
</evidence>
<keyword evidence="3" id="KW-1185">Reference proteome</keyword>
<evidence type="ECO:0000256" key="1">
    <source>
        <dbReference type="SAM" id="MobiDB-lite"/>
    </source>
</evidence>
<gene>
    <name evidence="2" type="ORF">Adt_45330</name>
</gene>
<feature type="region of interest" description="Disordered" evidence="1">
    <location>
        <begin position="1"/>
        <end position="25"/>
    </location>
</feature>
<protein>
    <submittedName>
        <fullName evidence="2">Uncharacterized protein</fullName>
    </submittedName>
</protein>
<dbReference type="Proteomes" id="UP001604336">
    <property type="component" value="Unassembled WGS sequence"/>
</dbReference>
<evidence type="ECO:0000313" key="3">
    <source>
        <dbReference type="Proteomes" id="UP001604336"/>
    </source>
</evidence>
<dbReference type="EMBL" id="JBFOLK010000014">
    <property type="protein sequence ID" value="KAL2461910.1"/>
    <property type="molecule type" value="Genomic_DNA"/>
</dbReference>
<accession>A0ABD1PDD7</accession>
<reference evidence="3" key="1">
    <citation type="submission" date="2024-07" db="EMBL/GenBank/DDBJ databases">
        <title>Two chromosome-level genome assemblies of Korean endemic species Abeliophyllum distichum and Forsythia ovata (Oleaceae).</title>
        <authorList>
            <person name="Jang H."/>
        </authorList>
    </citation>
    <scope>NUCLEOTIDE SEQUENCE [LARGE SCALE GENOMIC DNA]</scope>
</reference>
<comment type="caution">
    <text evidence="2">The sequence shown here is derived from an EMBL/GenBank/DDBJ whole genome shotgun (WGS) entry which is preliminary data.</text>
</comment>